<feature type="domain" description="HTH tetR-type" evidence="6">
    <location>
        <begin position="16"/>
        <end position="76"/>
    </location>
</feature>
<evidence type="ECO:0000313" key="9">
    <source>
        <dbReference type="Proteomes" id="UP001064782"/>
    </source>
</evidence>
<dbReference type="EMBL" id="BRXE01000001">
    <property type="protein sequence ID" value="GLB80853.1"/>
    <property type="molecule type" value="Genomic_DNA"/>
</dbReference>
<organism evidence="8 9">
    <name type="scientific">Mycobacterium kiyosense</name>
    <dbReference type="NCBI Taxonomy" id="2871094"/>
    <lineage>
        <taxon>Bacteria</taxon>
        <taxon>Bacillati</taxon>
        <taxon>Actinomycetota</taxon>
        <taxon>Actinomycetes</taxon>
        <taxon>Mycobacteriales</taxon>
        <taxon>Mycobacteriaceae</taxon>
        <taxon>Mycobacterium</taxon>
    </lineage>
</organism>
<dbReference type="Gene3D" id="1.10.10.60">
    <property type="entry name" value="Homeodomain-like"/>
    <property type="match status" value="1"/>
</dbReference>
<dbReference type="GO" id="GO:0045892">
    <property type="term" value="P:negative regulation of DNA-templated transcription"/>
    <property type="evidence" value="ECO:0007669"/>
    <property type="project" value="InterPro"/>
</dbReference>
<feature type="DNA-binding region" description="H-T-H motif" evidence="5">
    <location>
        <begin position="39"/>
        <end position="58"/>
    </location>
</feature>
<evidence type="ECO:0000256" key="3">
    <source>
        <dbReference type="ARBA" id="ARBA00023125"/>
    </source>
</evidence>
<dbReference type="InterPro" id="IPR009057">
    <property type="entry name" value="Homeodomain-like_sf"/>
</dbReference>
<evidence type="ECO:0000256" key="1">
    <source>
        <dbReference type="ARBA" id="ARBA00022491"/>
    </source>
</evidence>
<dbReference type="EMBL" id="BRZI01000002">
    <property type="protein sequence ID" value="GLD28657.1"/>
    <property type="molecule type" value="Genomic_DNA"/>
</dbReference>
<dbReference type="GO" id="GO:0000976">
    <property type="term" value="F:transcription cis-regulatory region binding"/>
    <property type="evidence" value="ECO:0007669"/>
    <property type="project" value="TreeGrafter"/>
</dbReference>
<protein>
    <submittedName>
        <fullName evidence="8">TetR family transcriptional regulator</fullName>
    </submittedName>
</protein>
<dbReference type="InterPro" id="IPR023772">
    <property type="entry name" value="DNA-bd_HTH_TetR-type_CS"/>
</dbReference>
<dbReference type="Proteomes" id="UP001064782">
    <property type="component" value="Unassembled WGS sequence"/>
</dbReference>
<dbReference type="AlphaFoldDB" id="A0A9P3Q4P3"/>
<keyword evidence="9" id="KW-1185">Reference proteome</keyword>
<dbReference type="PROSITE" id="PS50977">
    <property type="entry name" value="HTH_TETR_2"/>
    <property type="match status" value="1"/>
</dbReference>
<dbReference type="PANTHER" id="PTHR30055:SF151">
    <property type="entry name" value="TRANSCRIPTIONAL REGULATORY PROTEIN"/>
    <property type="match status" value="1"/>
</dbReference>
<name>A0A9P3Q4P3_9MYCO</name>
<dbReference type="PANTHER" id="PTHR30055">
    <property type="entry name" value="HTH-TYPE TRANSCRIPTIONAL REGULATOR RUTR"/>
    <property type="match status" value="1"/>
</dbReference>
<evidence type="ECO:0000259" key="6">
    <source>
        <dbReference type="PROSITE" id="PS50977"/>
    </source>
</evidence>
<dbReference type="Pfam" id="PF02909">
    <property type="entry name" value="TetR_C_1"/>
    <property type="match status" value="1"/>
</dbReference>
<reference evidence="8" key="1">
    <citation type="submission" date="2022-08" db="EMBL/GenBank/DDBJ databases">
        <title>Mycobacterium kiyosense sp. nov., scotochromogenic slow-glowing species isolated from respiratory specimens.</title>
        <authorList>
            <person name="Fukano H."/>
            <person name="Kazumi Y."/>
            <person name="Sakagami N."/>
            <person name="Ato M."/>
            <person name="Mitarai S."/>
            <person name="Hoshino Y."/>
        </authorList>
    </citation>
    <scope>NUCLEOTIDE SEQUENCE</scope>
    <source>
        <strain evidence="8">1413</strain>
        <strain evidence="7">SRL2020-028</strain>
    </source>
</reference>
<dbReference type="InterPro" id="IPR004111">
    <property type="entry name" value="Repressor_TetR_C"/>
</dbReference>
<evidence type="ECO:0000256" key="5">
    <source>
        <dbReference type="PROSITE-ProRule" id="PRU00335"/>
    </source>
</evidence>
<dbReference type="RefSeq" id="WP_236977317.1">
    <property type="nucleotide sequence ID" value="NZ_BRXE01000001.1"/>
</dbReference>
<dbReference type="SUPFAM" id="SSF46689">
    <property type="entry name" value="Homeodomain-like"/>
    <property type="match status" value="1"/>
</dbReference>
<accession>A0A9P3Q4P3</accession>
<comment type="caution">
    <text evidence="8">The sequence shown here is derived from an EMBL/GenBank/DDBJ whole genome shotgun (WGS) entry which is preliminary data.</text>
</comment>
<dbReference type="GeneID" id="83627167"/>
<keyword evidence="3 5" id="KW-0238">DNA-binding</keyword>
<dbReference type="InterPro" id="IPR003012">
    <property type="entry name" value="Tet_transcr_reg_TetR"/>
</dbReference>
<dbReference type="PRINTS" id="PR00455">
    <property type="entry name" value="HTHTETR"/>
</dbReference>
<dbReference type="PROSITE" id="PS01081">
    <property type="entry name" value="HTH_TETR_1"/>
    <property type="match status" value="1"/>
</dbReference>
<dbReference type="InterPro" id="IPR036271">
    <property type="entry name" value="Tet_transcr_reg_TetR-rel_C_sf"/>
</dbReference>
<evidence type="ECO:0000256" key="4">
    <source>
        <dbReference type="ARBA" id="ARBA00023163"/>
    </source>
</evidence>
<sequence length="232" mass="25432">MAVRQHQRARPGPKPRLNRDEIVSEALQILAVDGPDQLSLRRLAARLGVTARTLYGYFDSKESLESALVRRVMPVPPALDPAQPWHQQLRSYVLRIHDAFVEQPGAAQLFAARSARSSAMDQVREYLLTLLVDGGLSHADAIAALGTLSRYLMGCVVIEAQRHAEADVMAGRFAGLSPEMFPVLASFADEYDGRDSEESTRYGLDLILTGLRDVANRQAPSGRTNGALPARD</sequence>
<keyword evidence="2" id="KW-0805">Transcription regulation</keyword>
<dbReference type="SUPFAM" id="SSF48498">
    <property type="entry name" value="Tetracyclin repressor-like, C-terminal domain"/>
    <property type="match status" value="1"/>
</dbReference>
<dbReference type="Gene3D" id="1.10.357.10">
    <property type="entry name" value="Tetracycline Repressor, domain 2"/>
    <property type="match status" value="1"/>
</dbReference>
<proteinExistence type="predicted"/>
<dbReference type="GO" id="GO:0046677">
    <property type="term" value="P:response to antibiotic"/>
    <property type="evidence" value="ECO:0007669"/>
    <property type="project" value="InterPro"/>
</dbReference>
<keyword evidence="1" id="KW-0678">Repressor</keyword>
<gene>
    <name evidence="8" type="ORF">Mkiyose1413_05400</name>
    <name evidence="7" type="ORF">SRL2020028_01090</name>
</gene>
<dbReference type="Pfam" id="PF00440">
    <property type="entry name" value="TetR_N"/>
    <property type="match status" value="1"/>
</dbReference>
<evidence type="ECO:0000313" key="8">
    <source>
        <dbReference type="EMBL" id="GLD28657.1"/>
    </source>
</evidence>
<dbReference type="InterPro" id="IPR050109">
    <property type="entry name" value="HTH-type_TetR-like_transc_reg"/>
</dbReference>
<keyword evidence="4" id="KW-0804">Transcription</keyword>
<evidence type="ECO:0000256" key="2">
    <source>
        <dbReference type="ARBA" id="ARBA00023015"/>
    </source>
</evidence>
<dbReference type="InterPro" id="IPR001647">
    <property type="entry name" value="HTH_TetR"/>
</dbReference>
<dbReference type="GO" id="GO:0003700">
    <property type="term" value="F:DNA-binding transcription factor activity"/>
    <property type="evidence" value="ECO:0007669"/>
    <property type="project" value="TreeGrafter"/>
</dbReference>
<dbReference type="PRINTS" id="PR00400">
    <property type="entry name" value="TETREPRESSOR"/>
</dbReference>
<dbReference type="Proteomes" id="UP001165663">
    <property type="component" value="Unassembled WGS sequence"/>
</dbReference>
<evidence type="ECO:0000313" key="7">
    <source>
        <dbReference type="EMBL" id="GLB80853.1"/>
    </source>
</evidence>